<keyword evidence="11" id="KW-1185">Reference proteome</keyword>
<sequence>MYLSQLSILAVGPLTLYEENHFYPSAAVAACLHAPPFDAQEASVFVSQVRNPPLLALRTSPFAISAVNLASVQQRTEEENSEVVDISDDEDFPIQPNDLPVTLKCESLDYDFPPENTSARPANENVASSSGSNLRSSFLGMGFMPALVDKAIEEHGEENAELLLETLFAYSNHQQPKPEPFHDGLSSSSSDDLTAKHHVKEEPDTGSPTDGKKESLLKMNFTVDEVELAMDRLGKHAAVGQLMDFIFATRMAKKYEKDASNIIPGGEESEKDCSNEVLFGVMEKTLQLLEMGFSENEISTAFEKCGSEAPLPEIANSIVDPTYQYRPPKRKSVEPLLDLLIIKTEEHSDITSYVGSSDSLGKSKRKIPRTQLVDEPNDFRDPKEEFAEETASSASQTWLEAPKGNLPASSAIQATAWKTEAGLMENFEEDSKPSMYISTPNPCRTLSPAAARPPYFLYGHVTSLSHSSWAKISQFLYSVQPEFANTELHSALRRQEGYVHNLPTDDRAHILPRGPLTIQEASPQAGKWWPAWDTRKHLTQISCQTGSTAHLIDRLARALDESDGPLSRDLVQQLHSRNLVWMGRNRVGPVDPELVERVMGYPQHHTRVAGLGPDERIRSLGLAFQTDTLGYRLSVLRRVCPGGVTVLSFFTGIGGPEVALHRLGIRMKGVVSVEASEVRRRVVRRWWENSGQGGELVQIDDVKKVTGGRLDELSRKFGGFDLVVCQNPSSEPDGGVLSGLDFSMFVEFVRVLQRVRLSR</sequence>
<keyword evidence="4" id="KW-0949">S-adenosyl-L-methionine</keyword>
<evidence type="ECO:0000256" key="4">
    <source>
        <dbReference type="ARBA" id="ARBA00022691"/>
    </source>
</evidence>
<dbReference type="OrthoDB" id="641149at2759"/>
<keyword evidence="5" id="KW-0677">Repeat</keyword>
<evidence type="ECO:0000256" key="7">
    <source>
        <dbReference type="ARBA" id="ARBA00023242"/>
    </source>
</evidence>
<evidence type="ECO:0000256" key="6">
    <source>
        <dbReference type="ARBA" id="ARBA00023125"/>
    </source>
</evidence>
<accession>A0A9N7NFD4</accession>
<dbReference type="Proteomes" id="UP001153555">
    <property type="component" value="Unassembled WGS sequence"/>
</dbReference>
<proteinExistence type="predicted"/>
<keyword evidence="2 10" id="KW-0489">Methyltransferase</keyword>
<gene>
    <name evidence="10" type="ORF">SHERM_25014</name>
</gene>
<evidence type="ECO:0000256" key="2">
    <source>
        <dbReference type="ARBA" id="ARBA00022603"/>
    </source>
</evidence>
<evidence type="ECO:0000259" key="9">
    <source>
        <dbReference type="PROSITE" id="PS51680"/>
    </source>
</evidence>
<reference evidence="10" key="1">
    <citation type="submission" date="2019-12" db="EMBL/GenBank/DDBJ databases">
        <authorList>
            <person name="Scholes J."/>
        </authorList>
    </citation>
    <scope>NUCLEOTIDE SEQUENCE</scope>
</reference>
<dbReference type="GO" id="GO:0005634">
    <property type="term" value="C:nucleus"/>
    <property type="evidence" value="ECO:0007669"/>
    <property type="project" value="UniProtKB-SubCell"/>
</dbReference>
<protein>
    <submittedName>
        <fullName evidence="10">S-adenosyl-L-methionine-dependent methyltransferases superfamily protein</fullName>
    </submittedName>
</protein>
<comment type="subcellular location">
    <subcellularLocation>
        <location evidence="1">Nucleus</location>
    </subcellularLocation>
</comment>
<evidence type="ECO:0000313" key="10">
    <source>
        <dbReference type="EMBL" id="CAA0829440.1"/>
    </source>
</evidence>
<feature type="region of interest" description="Disordered" evidence="8">
    <location>
        <begin position="173"/>
        <end position="213"/>
    </location>
</feature>
<feature type="region of interest" description="Disordered" evidence="8">
    <location>
        <begin position="352"/>
        <end position="397"/>
    </location>
</feature>
<keyword evidence="6" id="KW-0238">DNA-binding</keyword>
<comment type="caution">
    <text evidence="10">The sequence shown here is derived from an EMBL/GenBank/DDBJ whole genome shotgun (WGS) entry which is preliminary data.</text>
</comment>
<keyword evidence="3" id="KW-0808">Transferase</keyword>
<evidence type="ECO:0000256" key="5">
    <source>
        <dbReference type="ARBA" id="ARBA00022737"/>
    </source>
</evidence>
<dbReference type="GO" id="GO:0008168">
    <property type="term" value="F:methyltransferase activity"/>
    <property type="evidence" value="ECO:0007669"/>
    <property type="project" value="UniProtKB-KW"/>
</dbReference>
<evidence type="ECO:0000256" key="8">
    <source>
        <dbReference type="SAM" id="MobiDB-lite"/>
    </source>
</evidence>
<feature type="domain" description="SAM-dependent MTase DRM-type" evidence="9">
    <location>
        <begin position="442"/>
        <end position="759"/>
    </location>
</feature>
<evidence type="ECO:0000313" key="11">
    <source>
        <dbReference type="Proteomes" id="UP001153555"/>
    </source>
</evidence>
<keyword evidence="7" id="KW-0539">Nucleus</keyword>
<dbReference type="InterPro" id="IPR050390">
    <property type="entry name" value="C5-Methyltransferase"/>
</dbReference>
<dbReference type="PANTHER" id="PTHR23068">
    <property type="entry name" value="DNA CYTOSINE-5- -METHYLTRANSFERASE 3-RELATED"/>
    <property type="match status" value="1"/>
</dbReference>
<dbReference type="EMBL" id="CACSLK010027773">
    <property type="protein sequence ID" value="CAA0829440.1"/>
    <property type="molecule type" value="Genomic_DNA"/>
</dbReference>
<dbReference type="Gene3D" id="3.40.50.150">
    <property type="entry name" value="Vaccinia Virus protein VP39"/>
    <property type="match status" value="1"/>
</dbReference>
<dbReference type="PANTHER" id="PTHR23068:SF11">
    <property type="entry name" value="INACTIVE DNA (CYTOSINE-5)-METHYLTRANSFERASE DRM3-RELATED"/>
    <property type="match status" value="1"/>
</dbReference>
<dbReference type="AlphaFoldDB" id="A0A9N7NFD4"/>
<evidence type="ECO:0000256" key="1">
    <source>
        <dbReference type="ARBA" id="ARBA00004123"/>
    </source>
</evidence>
<feature type="compositionally biased region" description="Basic and acidic residues" evidence="8">
    <location>
        <begin position="193"/>
        <end position="203"/>
    </location>
</feature>
<evidence type="ECO:0000256" key="3">
    <source>
        <dbReference type="ARBA" id="ARBA00022679"/>
    </source>
</evidence>
<dbReference type="SUPFAM" id="SSF53335">
    <property type="entry name" value="S-adenosyl-L-methionine-dependent methyltransferases"/>
    <property type="match status" value="1"/>
</dbReference>
<dbReference type="GO" id="GO:0003677">
    <property type="term" value="F:DNA binding"/>
    <property type="evidence" value="ECO:0007669"/>
    <property type="project" value="UniProtKB-KW"/>
</dbReference>
<name>A0A9N7NFD4_STRHE</name>
<dbReference type="InterPro" id="IPR029063">
    <property type="entry name" value="SAM-dependent_MTases_sf"/>
</dbReference>
<organism evidence="10 11">
    <name type="scientific">Striga hermonthica</name>
    <name type="common">Purple witchweed</name>
    <name type="synonym">Buchnera hermonthica</name>
    <dbReference type="NCBI Taxonomy" id="68872"/>
    <lineage>
        <taxon>Eukaryota</taxon>
        <taxon>Viridiplantae</taxon>
        <taxon>Streptophyta</taxon>
        <taxon>Embryophyta</taxon>
        <taxon>Tracheophyta</taxon>
        <taxon>Spermatophyta</taxon>
        <taxon>Magnoliopsida</taxon>
        <taxon>eudicotyledons</taxon>
        <taxon>Gunneridae</taxon>
        <taxon>Pentapetalae</taxon>
        <taxon>asterids</taxon>
        <taxon>lamiids</taxon>
        <taxon>Lamiales</taxon>
        <taxon>Orobanchaceae</taxon>
        <taxon>Buchnereae</taxon>
        <taxon>Striga</taxon>
    </lineage>
</organism>
<dbReference type="InterPro" id="IPR030380">
    <property type="entry name" value="SAM_MeTfrase_DRM"/>
</dbReference>
<dbReference type="GO" id="GO:0032259">
    <property type="term" value="P:methylation"/>
    <property type="evidence" value="ECO:0007669"/>
    <property type="project" value="UniProtKB-KW"/>
</dbReference>
<dbReference type="PROSITE" id="PS51680">
    <property type="entry name" value="SAM_MT_DRM"/>
    <property type="match status" value="1"/>
</dbReference>